<reference evidence="5 6" key="1">
    <citation type="journal article" date="2011" name="J. Gen. Appl. Microbiol.">
        <title>Draft genome sequencing of the enigmatic basidiomycete Mixia osmundae.</title>
        <authorList>
            <person name="Nishida H."/>
            <person name="Nagatsuka Y."/>
            <person name="Sugiyama J."/>
        </authorList>
    </citation>
    <scope>NUCLEOTIDE SEQUENCE [LARGE SCALE GENOMIC DNA]</scope>
    <source>
        <strain evidence="6">CBS 9802 / IAM 14324 / JCM 22182 / KY 12970</strain>
    </source>
</reference>
<keyword evidence="6" id="KW-1185">Reference proteome</keyword>
<keyword evidence="2" id="KW-0106">Calcium</keyword>
<dbReference type="STRING" id="764103.G7DYY6"/>
<evidence type="ECO:0000313" key="6">
    <source>
        <dbReference type="Proteomes" id="UP000009131"/>
    </source>
</evidence>
<dbReference type="PANTHER" id="PTHR12161">
    <property type="entry name" value="IST1 FAMILY MEMBER"/>
    <property type="match status" value="1"/>
</dbReference>
<dbReference type="InterPro" id="IPR018247">
    <property type="entry name" value="EF_Hand_1_Ca_BS"/>
</dbReference>
<feature type="compositionally biased region" description="Polar residues" evidence="3">
    <location>
        <begin position="541"/>
        <end position="559"/>
    </location>
</feature>
<dbReference type="GO" id="GO:0015031">
    <property type="term" value="P:protein transport"/>
    <property type="evidence" value="ECO:0007669"/>
    <property type="project" value="InterPro"/>
</dbReference>
<dbReference type="Gene3D" id="1.20.1260.60">
    <property type="entry name" value="Vacuolar protein sorting-associated protein Ist1"/>
    <property type="match status" value="1"/>
</dbReference>
<evidence type="ECO:0000256" key="2">
    <source>
        <dbReference type="ARBA" id="ARBA00022837"/>
    </source>
</evidence>
<proteinExistence type="inferred from homology"/>
<dbReference type="PANTHER" id="PTHR12161:SF5">
    <property type="entry name" value="IST1 HOMOLOG"/>
    <property type="match status" value="1"/>
</dbReference>
<dbReference type="OrthoDB" id="289247at2759"/>
<feature type="domain" description="EF-hand" evidence="4">
    <location>
        <begin position="363"/>
        <end position="398"/>
    </location>
</feature>
<dbReference type="SMART" id="SM00054">
    <property type="entry name" value="EFh"/>
    <property type="match status" value="2"/>
</dbReference>
<dbReference type="InterPro" id="IPR011992">
    <property type="entry name" value="EF-hand-dom_pair"/>
</dbReference>
<dbReference type="Proteomes" id="UP000009131">
    <property type="component" value="Unassembled WGS sequence"/>
</dbReference>
<dbReference type="PROSITE" id="PS50222">
    <property type="entry name" value="EF_HAND_2"/>
    <property type="match status" value="2"/>
</dbReference>
<dbReference type="InterPro" id="IPR005061">
    <property type="entry name" value="Ist1"/>
</dbReference>
<gene>
    <name evidence="5" type="primary">Mo02453</name>
    <name evidence="5" type="ORF">E5Q_02453</name>
</gene>
<evidence type="ECO:0000256" key="3">
    <source>
        <dbReference type="SAM" id="MobiDB-lite"/>
    </source>
</evidence>
<dbReference type="HOGENOM" id="CLU_437467_0_0_1"/>
<dbReference type="Pfam" id="PF13499">
    <property type="entry name" value="EF-hand_7"/>
    <property type="match status" value="1"/>
</dbReference>
<feature type="domain" description="EF-hand" evidence="4">
    <location>
        <begin position="413"/>
        <end position="448"/>
    </location>
</feature>
<organism evidence="5 6">
    <name type="scientific">Mixia osmundae (strain CBS 9802 / IAM 14324 / JCM 22182 / KY 12970)</name>
    <dbReference type="NCBI Taxonomy" id="764103"/>
    <lineage>
        <taxon>Eukaryota</taxon>
        <taxon>Fungi</taxon>
        <taxon>Dikarya</taxon>
        <taxon>Basidiomycota</taxon>
        <taxon>Pucciniomycotina</taxon>
        <taxon>Mixiomycetes</taxon>
        <taxon>Mixiales</taxon>
        <taxon>Mixiaceae</taxon>
        <taxon>Mixia</taxon>
    </lineage>
</organism>
<feature type="region of interest" description="Disordered" evidence="3">
    <location>
        <begin position="535"/>
        <end position="603"/>
    </location>
</feature>
<dbReference type="Gene3D" id="1.10.238.10">
    <property type="entry name" value="EF-hand"/>
    <property type="match status" value="1"/>
</dbReference>
<comment type="similarity">
    <text evidence="1">Belongs to the IST1 family.</text>
</comment>
<dbReference type="EMBL" id="BABT02000063">
    <property type="protein sequence ID" value="GAA95796.1"/>
    <property type="molecule type" value="Genomic_DNA"/>
</dbReference>
<evidence type="ECO:0000259" key="4">
    <source>
        <dbReference type="PROSITE" id="PS50222"/>
    </source>
</evidence>
<dbReference type="InterPro" id="IPR042277">
    <property type="entry name" value="IST1-like"/>
</dbReference>
<protein>
    <recommendedName>
        <fullName evidence="4">EF-hand domain-containing protein</fullName>
    </recommendedName>
</protein>
<evidence type="ECO:0000256" key="1">
    <source>
        <dbReference type="ARBA" id="ARBA00005536"/>
    </source>
</evidence>
<comment type="caution">
    <text evidence="5">The sequence shown here is derived from an EMBL/GenBank/DDBJ whole genome shotgun (WGS) entry which is preliminary data.</text>
</comment>
<evidence type="ECO:0000313" key="5">
    <source>
        <dbReference type="EMBL" id="GAA95796.1"/>
    </source>
</evidence>
<dbReference type="eggNOG" id="KOG2027">
    <property type="taxonomic scope" value="Eukaryota"/>
</dbReference>
<dbReference type="InParanoid" id="G7DYY6"/>
<dbReference type="Pfam" id="PF03398">
    <property type="entry name" value="Ist1"/>
    <property type="match status" value="1"/>
</dbReference>
<name>G7DYY6_MIXOS</name>
<sequence>MSTCDVTAIVPLQRRVSGQASEMVFNPARTKVQLKLASQRSRMLAAKQEVLSKKSRREIATLLERGKMESARIRTETVIANDISIELLELMDLYCELLTARFGLLETQREVDAGIAEAVNGIIYAAPRTELRELHVLRELLMAKYGREHSMAVMDNRDGIVTERVTAKLKVETPSRELVDLYLLEIAKAYGIETALEPPALESPGRPSIASRVSQDAVKLPQVPALAPADEGPTITIKTSLPSAAASPTIKPDEAQAKLDDLAKRFEALRRRETVTGAMLYSPYEDLRHPDLVDWMQPRARHNETAARTSLFGCPTMRRPRWCVCTCLLVLAQQAFAHGGEGHGETKRDASYAERHMASEHHIDTFDLASFFHLHDLNRDGILDQDELTALYGVHHETSKSASKQQERSHDDKAKEIMDKVMATLDLNKDGVVTKAEFLSVGKEGLPDFKEEGLGHHYDVEGEYYLHHEELYHNTPDTQEEGAYTHKEDLEHFTRHEAIERAEADADLKAQGLPPTDPSKPLEEQLPHDTKLDEVQPAADQGSQQTFQTSPNGSENAKSGESARRLRAQAADRQIQKLASDVKEASKRGAYAADGRFGKPRDAADRMRRNIPYKYRLKSSWFGDF</sequence>
<dbReference type="AlphaFoldDB" id="G7DYY6"/>
<dbReference type="PROSITE" id="PS00018">
    <property type="entry name" value="EF_HAND_1"/>
    <property type="match status" value="2"/>
</dbReference>
<dbReference type="InterPro" id="IPR002048">
    <property type="entry name" value="EF_hand_dom"/>
</dbReference>
<reference evidence="5 6" key="2">
    <citation type="journal article" date="2012" name="Open Biol.">
        <title>Characteristics of nucleosomes and linker DNA regions on the genome of the basidiomycete Mixia osmundae revealed by mono- and dinucleosome mapping.</title>
        <authorList>
            <person name="Nishida H."/>
            <person name="Kondo S."/>
            <person name="Matsumoto T."/>
            <person name="Suzuki Y."/>
            <person name="Yoshikawa H."/>
            <person name="Taylor T.D."/>
            <person name="Sugiyama J."/>
        </authorList>
    </citation>
    <scope>NUCLEOTIDE SEQUENCE [LARGE SCALE GENOMIC DNA]</scope>
    <source>
        <strain evidence="6">CBS 9802 / IAM 14324 / JCM 22182 / KY 12970</strain>
    </source>
</reference>
<accession>G7DYY6</accession>
<dbReference type="SUPFAM" id="SSF47473">
    <property type="entry name" value="EF-hand"/>
    <property type="match status" value="1"/>
</dbReference>
<dbReference type="GO" id="GO:0005509">
    <property type="term" value="F:calcium ion binding"/>
    <property type="evidence" value="ECO:0007669"/>
    <property type="project" value="InterPro"/>
</dbReference>
<dbReference type="FunFam" id="1.20.1260.60:FF:000002">
    <property type="entry name" value="Vacuolar protein sorting-associated protein IST1"/>
    <property type="match status" value="1"/>
</dbReference>